<dbReference type="Pfam" id="PF10502">
    <property type="entry name" value="Peptidase_S26"/>
    <property type="match status" value="1"/>
</dbReference>
<proteinExistence type="inferred from homology"/>
<dbReference type="Gene3D" id="2.10.109.10">
    <property type="entry name" value="Umud Fragment, subunit A"/>
    <property type="match status" value="1"/>
</dbReference>
<feature type="domain" description="Peptidase S26" evidence="9">
    <location>
        <begin position="19"/>
        <end position="217"/>
    </location>
</feature>
<comment type="similarity">
    <text evidence="3 7">Belongs to the peptidase S26 family.</text>
</comment>
<comment type="subcellular location">
    <subcellularLocation>
        <location evidence="2">Cell membrane</location>
        <topology evidence="2">Single-pass type II membrane protein</topology>
    </subcellularLocation>
    <subcellularLocation>
        <location evidence="7">Membrane</location>
        <topology evidence="7">Single-pass type II membrane protein</topology>
    </subcellularLocation>
</comment>
<dbReference type="RefSeq" id="WP_182561279.1">
    <property type="nucleotide sequence ID" value="NZ_JACGWT010000005.1"/>
</dbReference>
<reference evidence="10 11" key="1">
    <citation type="submission" date="2020-07" db="EMBL/GenBank/DDBJ databases">
        <title>Sequencing the genomes of 1000 actinobacteria strains.</title>
        <authorList>
            <person name="Klenk H.-P."/>
        </authorList>
    </citation>
    <scope>NUCLEOTIDE SEQUENCE [LARGE SCALE GENOMIC DNA]</scope>
    <source>
        <strain evidence="10 11">DSM 100723</strain>
    </source>
</reference>
<feature type="region of interest" description="Disordered" evidence="8">
    <location>
        <begin position="236"/>
        <end position="255"/>
    </location>
</feature>
<evidence type="ECO:0000256" key="1">
    <source>
        <dbReference type="ARBA" id="ARBA00000677"/>
    </source>
</evidence>
<evidence type="ECO:0000256" key="2">
    <source>
        <dbReference type="ARBA" id="ARBA00004401"/>
    </source>
</evidence>
<dbReference type="GO" id="GO:0004252">
    <property type="term" value="F:serine-type endopeptidase activity"/>
    <property type="evidence" value="ECO:0007669"/>
    <property type="project" value="InterPro"/>
</dbReference>
<name>A0A7W3IUV9_9ACTN</name>
<dbReference type="GO" id="GO:0009003">
    <property type="term" value="F:signal peptidase activity"/>
    <property type="evidence" value="ECO:0007669"/>
    <property type="project" value="UniProtKB-EC"/>
</dbReference>
<protein>
    <recommendedName>
        <fullName evidence="4 7">Signal peptidase I</fullName>
        <ecNumber evidence="4 7">3.4.21.89</ecNumber>
    </recommendedName>
</protein>
<dbReference type="InterPro" id="IPR000223">
    <property type="entry name" value="Pept_S26A_signal_pept_1"/>
</dbReference>
<dbReference type="NCBIfam" id="TIGR02227">
    <property type="entry name" value="sigpep_I_bact"/>
    <property type="match status" value="1"/>
</dbReference>
<feature type="transmembrane region" description="Helical" evidence="7">
    <location>
        <begin position="21"/>
        <end position="39"/>
    </location>
</feature>
<dbReference type="CDD" id="cd06530">
    <property type="entry name" value="S26_SPase_I"/>
    <property type="match status" value="1"/>
</dbReference>
<comment type="catalytic activity">
    <reaction evidence="1 7">
        <text>Cleavage of hydrophobic, N-terminal signal or leader sequences from secreted and periplasmic proteins.</text>
        <dbReference type="EC" id="3.4.21.89"/>
    </reaction>
</comment>
<evidence type="ECO:0000256" key="6">
    <source>
        <dbReference type="PIRSR" id="PIRSR600223-1"/>
    </source>
</evidence>
<dbReference type="InterPro" id="IPR019533">
    <property type="entry name" value="Peptidase_S26"/>
</dbReference>
<organism evidence="10 11">
    <name type="scientific">Microlunatus kandeliicorticis</name>
    <dbReference type="NCBI Taxonomy" id="1759536"/>
    <lineage>
        <taxon>Bacteria</taxon>
        <taxon>Bacillati</taxon>
        <taxon>Actinomycetota</taxon>
        <taxon>Actinomycetes</taxon>
        <taxon>Propionibacteriales</taxon>
        <taxon>Propionibacteriaceae</taxon>
        <taxon>Microlunatus</taxon>
    </lineage>
</organism>
<feature type="compositionally biased region" description="Basic and acidic residues" evidence="8">
    <location>
        <begin position="179"/>
        <end position="193"/>
    </location>
</feature>
<evidence type="ECO:0000256" key="8">
    <source>
        <dbReference type="SAM" id="MobiDB-lite"/>
    </source>
</evidence>
<keyword evidence="7" id="KW-0472">Membrane</keyword>
<evidence type="ECO:0000256" key="3">
    <source>
        <dbReference type="ARBA" id="ARBA00009370"/>
    </source>
</evidence>
<evidence type="ECO:0000256" key="5">
    <source>
        <dbReference type="ARBA" id="ARBA00022801"/>
    </source>
</evidence>
<dbReference type="GO" id="GO:0006465">
    <property type="term" value="P:signal peptide processing"/>
    <property type="evidence" value="ECO:0007669"/>
    <property type="project" value="InterPro"/>
</dbReference>
<dbReference type="GO" id="GO:0005886">
    <property type="term" value="C:plasma membrane"/>
    <property type="evidence" value="ECO:0007669"/>
    <property type="project" value="UniProtKB-SubCell"/>
</dbReference>
<sequence length="255" mass="27558">MSGRTRPRGPLRWLLTFVKEIAVVVVGALIVSAVVRAFVGQAFEIPSGSMERTLGIGDRVVVEKLSDVKRGEVVVFADPGGWLPPTTHHERGPVGRALEFVGLLPDTGTDHLTKRIIGLPGDQVVCCDSRGRITVNEHPLNEDAYLYAAPDGRQDRPSDIRFSVVVPAGRVFVLGDHRSNSRDSRCHLDDRRPGQPRGDNAFVPINLVVGRAVAIYWPLSHLDTLKIPSTFADVPAGQTPAPSRASVQAGPDADC</sequence>
<keyword evidence="11" id="KW-1185">Reference proteome</keyword>
<dbReference type="InterPro" id="IPR019758">
    <property type="entry name" value="Pept_S26A_signal_pept_1_CS"/>
</dbReference>
<dbReference type="SUPFAM" id="SSF51306">
    <property type="entry name" value="LexA/Signal peptidase"/>
    <property type="match status" value="1"/>
</dbReference>
<evidence type="ECO:0000256" key="4">
    <source>
        <dbReference type="ARBA" id="ARBA00013208"/>
    </source>
</evidence>
<feature type="region of interest" description="Disordered" evidence="8">
    <location>
        <begin position="179"/>
        <end position="200"/>
    </location>
</feature>
<dbReference type="EC" id="3.4.21.89" evidence="4 7"/>
<keyword evidence="7" id="KW-0645">Protease</keyword>
<evidence type="ECO:0000313" key="11">
    <source>
        <dbReference type="Proteomes" id="UP000523079"/>
    </source>
</evidence>
<dbReference type="PANTHER" id="PTHR43390:SF1">
    <property type="entry name" value="CHLOROPLAST PROCESSING PEPTIDASE"/>
    <property type="match status" value="1"/>
</dbReference>
<dbReference type="PRINTS" id="PR00727">
    <property type="entry name" value="LEADERPTASE"/>
</dbReference>
<keyword evidence="7" id="KW-0812">Transmembrane</keyword>
<accession>A0A7W3IUV9</accession>
<keyword evidence="5 7" id="KW-0378">Hydrolase</keyword>
<keyword evidence="7" id="KW-1133">Transmembrane helix</keyword>
<dbReference type="PROSITE" id="PS00761">
    <property type="entry name" value="SPASE_I_3"/>
    <property type="match status" value="1"/>
</dbReference>
<feature type="active site" evidence="6">
    <location>
        <position position="49"/>
    </location>
</feature>
<feature type="active site" evidence="6">
    <location>
        <position position="114"/>
    </location>
</feature>
<dbReference type="EMBL" id="JACGWT010000005">
    <property type="protein sequence ID" value="MBA8795692.1"/>
    <property type="molecule type" value="Genomic_DNA"/>
</dbReference>
<evidence type="ECO:0000259" key="9">
    <source>
        <dbReference type="Pfam" id="PF10502"/>
    </source>
</evidence>
<dbReference type="Proteomes" id="UP000523079">
    <property type="component" value="Unassembled WGS sequence"/>
</dbReference>
<dbReference type="PANTHER" id="PTHR43390">
    <property type="entry name" value="SIGNAL PEPTIDASE I"/>
    <property type="match status" value="1"/>
</dbReference>
<comment type="caution">
    <text evidence="10">The sequence shown here is derived from an EMBL/GenBank/DDBJ whole genome shotgun (WGS) entry which is preliminary data.</text>
</comment>
<evidence type="ECO:0000256" key="7">
    <source>
        <dbReference type="RuleBase" id="RU362042"/>
    </source>
</evidence>
<dbReference type="InterPro" id="IPR036286">
    <property type="entry name" value="LexA/Signal_pep-like_sf"/>
</dbReference>
<gene>
    <name evidence="10" type="ORF">FHX74_003328</name>
</gene>
<evidence type="ECO:0000313" key="10">
    <source>
        <dbReference type="EMBL" id="MBA8795692.1"/>
    </source>
</evidence>
<dbReference type="AlphaFoldDB" id="A0A7W3IUV9"/>